<dbReference type="EMBL" id="NIGF01000003">
    <property type="protein sequence ID" value="PQV64947.1"/>
    <property type="molecule type" value="Genomic_DNA"/>
</dbReference>
<accession>A0A2S8SVY1</accession>
<dbReference type="Pfam" id="PF14584">
    <property type="entry name" value="DUF4446"/>
    <property type="match status" value="1"/>
</dbReference>
<dbReference type="AlphaFoldDB" id="A0A2S8SVY1"/>
<dbReference type="InterPro" id="IPR027981">
    <property type="entry name" value="DUF4446"/>
</dbReference>
<dbReference type="Proteomes" id="UP000237684">
    <property type="component" value="Unassembled WGS sequence"/>
</dbReference>
<dbReference type="InParanoid" id="A0A2S8SVY1"/>
<comment type="caution">
    <text evidence="2">The sequence shown here is derived from an EMBL/GenBank/DDBJ whole genome shotgun (WGS) entry which is preliminary data.</text>
</comment>
<feature type="transmembrane region" description="Helical" evidence="1">
    <location>
        <begin position="6"/>
        <end position="29"/>
    </location>
</feature>
<evidence type="ECO:0000313" key="3">
    <source>
        <dbReference type="Proteomes" id="UP000237684"/>
    </source>
</evidence>
<keyword evidence="1" id="KW-1133">Transmembrane helix</keyword>
<evidence type="ECO:0000313" key="2">
    <source>
        <dbReference type="EMBL" id="PQV64947.1"/>
    </source>
</evidence>
<protein>
    <recommendedName>
        <fullName evidence="4">DUF4446 family protein</fullName>
    </recommendedName>
</protein>
<reference evidence="2 3" key="1">
    <citation type="journal article" date="2018" name="Syst. Appl. Microbiol.">
        <title>Abditibacterium utsteinense sp. nov., the first cultivated member of candidate phylum FBP, isolated from ice-free Antarctic soil samples.</title>
        <authorList>
            <person name="Tahon G."/>
            <person name="Tytgat B."/>
            <person name="Lebbe L."/>
            <person name="Carlier A."/>
            <person name="Willems A."/>
        </authorList>
    </citation>
    <scope>NUCLEOTIDE SEQUENCE [LARGE SCALE GENOMIC DNA]</scope>
    <source>
        <strain evidence="2 3">LMG 29911</strain>
    </source>
</reference>
<gene>
    <name evidence="2" type="ORF">B1R32_103215</name>
</gene>
<sequence length="174" mass="19029">MQQLQPFLAPLCALSLVLIFALFVWVALLNSRLARQSKMVRDFFAGPKGEDFEGLLRRSMETAETSAQRCEGAESQVGLMSLQMRGCVQHFALVRYDAFADVTGQQSFSLAFLDGGDNGIIISSIFGRSSSRTFGKMIVGGQPEQALSDEEQQALLNALGRKAEKENSRDAASK</sequence>
<proteinExistence type="predicted"/>
<organism evidence="2 3">
    <name type="scientific">Abditibacterium utsteinense</name>
    <dbReference type="NCBI Taxonomy" id="1960156"/>
    <lineage>
        <taxon>Bacteria</taxon>
        <taxon>Pseudomonadati</taxon>
        <taxon>Abditibacteriota</taxon>
        <taxon>Abditibacteriia</taxon>
        <taxon>Abditibacteriales</taxon>
        <taxon>Abditibacteriaceae</taxon>
        <taxon>Abditibacterium</taxon>
    </lineage>
</organism>
<evidence type="ECO:0000256" key="1">
    <source>
        <dbReference type="SAM" id="Phobius"/>
    </source>
</evidence>
<dbReference type="OrthoDB" id="5244042at2"/>
<dbReference type="RefSeq" id="WP_105482817.1">
    <property type="nucleotide sequence ID" value="NZ_NIGF01000003.1"/>
</dbReference>
<keyword evidence="3" id="KW-1185">Reference proteome</keyword>
<evidence type="ECO:0008006" key="4">
    <source>
        <dbReference type="Google" id="ProtNLM"/>
    </source>
</evidence>
<name>A0A2S8SVY1_9BACT</name>
<keyword evidence="1" id="KW-0472">Membrane</keyword>
<keyword evidence="1" id="KW-0812">Transmembrane</keyword>